<evidence type="ECO:0000256" key="2">
    <source>
        <dbReference type="ARBA" id="ARBA00022723"/>
    </source>
</evidence>
<dbReference type="KEGG" id="tdu:QJT80_03900"/>
<evidence type="ECO:0000256" key="3">
    <source>
        <dbReference type="ARBA" id="ARBA00023004"/>
    </source>
</evidence>
<evidence type="ECO:0000313" key="7">
    <source>
        <dbReference type="EMBL" id="WGZ91620.1"/>
    </source>
</evidence>
<keyword evidence="3 4" id="KW-0408">Iron</keyword>
<organism evidence="7">
    <name type="scientific">Candidatus Thiocaldithrix dubininis</name>
    <dbReference type="NCBI Taxonomy" id="3080823"/>
    <lineage>
        <taxon>Bacteria</taxon>
        <taxon>Pseudomonadati</taxon>
        <taxon>Pseudomonadota</taxon>
        <taxon>Gammaproteobacteria</taxon>
        <taxon>Thiotrichales</taxon>
        <taxon>Thiotrichaceae</taxon>
        <taxon>Candidatus Thiocaldithrix</taxon>
    </lineage>
</organism>
<dbReference type="GO" id="GO:0046872">
    <property type="term" value="F:metal ion binding"/>
    <property type="evidence" value="ECO:0007669"/>
    <property type="project" value="UniProtKB-KW"/>
</dbReference>
<dbReference type="NCBIfam" id="TIGR04485">
    <property type="entry name" value="thiosulf_SoxX"/>
    <property type="match status" value="1"/>
</dbReference>
<feature type="signal peptide" evidence="5">
    <location>
        <begin position="1"/>
        <end position="26"/>
    </location>
</feature>
<sequence length="129" mass="13997">MRGIVRKLIISSLLSLGLVASYTVIAADADKAASAEKTLTPVEEGKKLVFDQMKGNCLACHMIVGGDLPGNIGPPLVAMKDRFPDKAKLRAQIYDPRAANPKTMMMPFGPMGILTDEEIDKVVEYVYTL</sequence>
<evidence type="ECO:0000256" key="1">
    <source>
        <dbReference type="ARBA" id="ARBA00022617"/>
    </source>
</evidence>
<proteinExistence type="predicted"/>
<dbReference type="EMBL" id="CP124755">
    <property type="protein sequence ID" value="WGZ91620.1"/>
    <property type="molecule type" value="Genomic_DNA"/>
</dbReference>
<evidence type="ECO:0000256" key="5">
    <source>
        <dbReference type="SAM" id="SignalP"/>
    </source>
</evidence>
<dbReference type="InterPro" id="IPR036909">
    <property type="entry name" value="Cyt_c-like_dom_sf"/>
</dbReference>
<name>A0AA95KJ31_9GAMM</name>
<dbReference type="GO" id="GO:0009055">
    <property type="term" value="F:electron transfer activity"/>
    <property type="evidence" value="ECO:0007669"/>
    <property type="project" value="InterPro"/>
</dbReference>
<dbReference type="AlphaFoldDB" id="A0AA95KJ31"/>
<reference evidence="7" key="2">
    <citation type="submission" date="2023-04" db="EMBL/GenBank/DDBJ databases">
        <authorList>
            <person name="Beletskiy A.V."/>
            <person name="Mardanov A.V."/>
            <person name="Ravin N.V."/>
        </authorList>
    </citation>
    <scope>NUCLEOTIDE SEQUENCE</scope>
    <source>
        <strain evidence="7">GKL-01</strain>
    </source>
</reference>
<dbReference type="GO" id="GO:0020037">
    <property type="term" value="F:heme binding"/>
    <property type="evidence" value="ECO:0007669"/>
    <property type="project" value="InterPro"/>
</dbReference>
<dbReference type="SUPFAM" id="SSF46626">
    <property type="entry name" value="Cytochrome c"/>
    <property type="match status" value="1"/>
</dbReference>
<dbReference type="Pfam" id="PF00034">
    <property type="entry name" value="Cytochrom_C"/>
    <property type="match status" value="1"/>
</dbReference>
<accession>A0AA95KJ31</accession>
<dbReference type="Proteomes" id="UP001300672">
    <property type="component" value="Chromosome"/>
</dbReference>
<evidence type="ECO:0000256" key="4">
    <source>
        <dbReference type="PROSITE-ProRule" id="PRU00433"/>
    </source>
</evidence>
<reference evidence="7" key="1">
    <citation type="journal article" date="2023" name="Int. J. Mol. Sci.">
        <title>Metagenomics Revealed a New Genus 'Candidatus Thiocaldithrix dubininis' gen. nov., sp. nov. and a New Species 'Candidatus Thiothrix putei' sp. nov. in the Family Thiotrichaceae, Some Members of Which Have Traits of Both Na+- and H+-Motive Energetics.</title>
        <authorList>
            <person name="Ravin N.V."/>
            <person name="Muntyan M.S."/>
            <person name="Smolyakov D.D."/>
            <person name="Rudenko T.S."/>
            <person name="Beletsky A.V."/>
            <person name="Mardanov A.V."/>
            <person name="Grabovich M.Y."/>
        </authorList>
    </citation>
    <scope>NUCLEOTIDE SEQUENCE</scope>
    <source>
        <strain evidence="7">GKL-01</strain>
    </source>
</reference>
<dbReference type="InterPro" id="IPR030999">
    <property type="entry name" value="Thiosulf_SoxX"/>
</dbReference>
<dbReference type="InterPro" id="IPR009056">
    <property type="entry name" value="Cyt_c-like_dom"/>
</dbReference>
<keyword evidence="2 4" id="KW-0479">Metal-binding</keyword>
<protein>
    <submittedName>
        <fullName evidence="7">Sulfur oxidation c-type cytochrome SoxX</fullName>
    </submittedName>
</protein>
<gene>
    <name evidence="7" type="primary">soxX</name>
    <name evidence="7" type="ORF">QJT80_03900</name>
</gene>
<evidence type="ECO:0000259" key="6">
    <source>
        <dbReference type="PROSITE" id="PS51007"/>
    </source>
</evidence>
<dbReference type="PROSITE" id="PS51007">
    <property type="entry name" value="CYTC"/>
    <property type="match status" value="1"/>
</dbReference>
<feature type="domain" description="Cytochrome c" evidence="6">
    <location>
        <begin position="40"/>
        <end position="129"/>
    </location>
</feature>
<feature type="chain" id="PRO_5041722940" evidence="5">
    <location>
        <begin position="27"/>
        <end position="129"/>
    </location>
</feature>
<keyword evidence="5" id="KW-0732">Signal</keyword>
<keyword evidence="1 4" id="KW-0349">Heme</keyword>
<dbReference type="Gene3D" id="1.10.760.10">
    <property type="entry name" value="Cytochrome c-like domain"/>
    <property type="match status" value="1"/>
</dbReference>